<keyword evidence="6" id="KW-0418">Kinase</keyword>
<dbReference type="EMBL" id="JACNJN010000115">
    <property type="protein sequence ID" value="MBC8335585.1"/>
    <property type="molecule type" value="Genomic_DNA"/>
</dbReference>
<dbReference type="Gene3D" id="1.20.5.1930">
    <property type="match status" value="1"/>
</dbReference>
<evidence type="ECO:0000256" key="8">
    <source>
        <dbReference type="ARBA" id="ARBA00023012"/>
    </source>
</evidence>
<dbReference type="Pfam" id="PF07730">
    <property type="entry name" value="HisKA_3"/>
    <property type="match status" value="1"/>
</dbReference>
<name>A0A8J6NJB3_9CHLR</name>
<evidence type="ECO:0000256" key="2">
    <source>
        <dbReference type="ARBA" id="ARBA00012438"/>
    </source>
</evidence>
<feature type="non-terminal residue" evidence="11">
    <location>
        <position position="230"/>
    </location>
</feature>
<dbReference type="GO" id="GO:0046983">
    <property type="term" value="F:protein dimerization activity"/>
    <property type="evidence" value="ECO:0007669"/>
    <property type="project" value="InterPro"/>
</dbReference>
<keyword evidence="8" id="KW-0902">Two-component regulatory system</keyword>
<dbReference type="EC" id="2.7.13.3" evidence="2"/>
<protein>
    <recommendedName>
        <fullName evidence="2">histidine kinase</fullName>
        <ecNumber evidence="2">2.7.13.3</ecNumber>
    </recommendedName>
</protein>
<keyword evidence="9" id="KW-0812">Transmembrane</keyword>
<gene>
    <name evidence="11" type="ORF">H8E29_09985</name>
</gene>
<evidence type="ECO:0000313" key="12">
    <source>
        <dbReference type="Proteomes" id="UP000614469"/>
    </source>
</evidence>
<proteinExistence type="predicted"/>
<evidence type="ECO:0000256" key="3">
    <source>
        <dbReference type="ARBA" id="ARBA00022553"/>
    </source>
</evidence>
<dbReference type="InterPro" id="IPR011712">
    <property type="entry name" value="Sig_transdc_His_kin_sub3_dim/P"/>
</dbReference>
<evidence type="ECO:0000256" key="5">
    <source>
        <dbReference type="ARBA" id="ARBA00022741"/>
    </source>
</evidence>
<evidence type="ECO:0000259" key="10">
    <source>
        <dbReference type="Pfam" id="PF07730"/>
    </source>
</evidence>
<evidence type="ECO:0000256" key="6">
    <source>
        <dbReference type="ARBA" id="ARBA00022777"/>
    </source>
</evidence>
<comment type="catalytic activity">
    <reaction evidence="1">
        <text>ATP + protein L-histidine = ADP + protein N-phospho-L-histidine.</text>
        <dbReference type="EC" id="2.7.13.3"/>
    </reaction>
</comment>
<dbReference type="AlphaFoldDB" id="A0A8J6NJB3"/>
<comment type="caution">
    <text evidence="11">The sequence shown here is derived from an EMBL/GenBank/DDBJ whole genome shotgun (WGS) entry which is preliminary data.</text>
</comment>
<accession>A0A8J6NJB3</accession>
<dbReference type="Proteomes" id="UP000614469">
    <property type="component" value="Unassembled WGS sequence"/>
</dbReference>
<organism evidence="11 12">
    <name type="scientific">Candidatus Desulfolinea nitratireducens</name>
    <dbReference type="NCBI Taxonomy" id="2841698"/>
    <lineage>
        <taxon>Bacteria</taxon>
        <taxon>Bacillati</taxon>
        <taxon>Chloroflexota</taxon>
        <taxon>Anaerolineae</taxon>
        <taxon>Anaerolineales</taxon>
        <taxon>Anaerolineales incertae sedis</taxon>
        <taxon>Candidatus Desulfolinea</taxon>
    </lineage>
</organism>
<dbReference type="PANTHER" id="PTHR24421">
    <property type="entry name" value="NITRATE/NITRITE SENSOR PROTEIN NARX-RELATED"/>
    <property type="match status" value="1"/>
</dbReference>
<dbReference type="PANTHER" id="PTHR24421:SF10">
    <property type="entry name" value="NITRATE_NITRITE SENSOR PROTEIN NARQ"/>
    <property type="match status" value="1"/>
</dbReference>
<evidence type="ECO:0000313" key="11">
    <source>
        <dbReference type="EMBL" id="MBC8335585.1"/>
    </source>
</evidence>
<keyword evidence="3" id="KW-0597">Phosphoprotein</keyword>
<keyword evidence="4" id="KW-0808">Transferase</keyword>
<dbReference type="GO" id="GO:0016020">
    <property type="term" value="C:membrane"/>
    <property type="evidence" value="ECO:0007669"/>
    <property type="project" value="InterPro"/>
</dbReference>
<reference evidence="11 12" key="1">
    <citation type="submission" date="2020-08" db="EMBL/GenBank/DDBJ databases">
        <title>Bridging the membrane lipid divide: bacteria of the FCB group superphylum have the potential to synthesize archaeal ether lipids.</title>
        <authorList>
            <person name="Villanueva L."/>
            <person name="Von Meijenfeldt F.A.B."/>
            <person name="Westbye A.B."/>
            <person name="Yadav S."/>
            <person name="Hopmans E.C."/>
            <person name="Dutilh B.E."/>
            <person name="Sinninghe Damste J.S."/>
        </authorList>
    </citation>
    <scope>NUCLEOTIDE SEQUENCE [LARGE SCALE GENOMIC DNA]</scope>
    <source>
        <strain evidence="11">NIOZ-UU36</strain>
    </source>
</reference>
<feature type="transmembrane region" description="Helical" evidence="9">
    <location>
        <begin position="117"/>
        <end position="134"/>
    </location>
</feature>
<dbReference type="GO" id="GO:0000155">
    <property type="term" value="F:phosphorelay sensor kinase activity"/>
    <property type="evidence" value="ECO:0007669"/>
    <property type="project" value="InterPro"/>
</dbReference>
<evidence type="ECO:0000256" key="9">
    <source>
        <dbReference type="SAM" id="Phobius"/>
    </source>
</evidence>
<evidence type="ECO:0000256" key="1">
    <source>
        <dbReference type="ARBA" id="ARBA00000085"/>
    </source>
</evidence>
<keyword evidence="9" id="KW-0472">Membrane</keyword>
<dbReference type="GO" id="GO:0005524">
    <property type="term" value="F:ATP binding"/>
    <property type="evidence" value="ECO:0007669"/>
    <property type="project" value="UniProtKB-KW"/>
</dbReference>
<keyword evidence="5" id="KW-0547">Nucleotide-binding</keyword>
<feature type="domain" description="Signal transduction histidine kinase subgroup 3 dimerisation and phosphoacceptor" evidence="10">
    <location>
        <begin position="200"/>
        <end position="229"/>
    </location>
</feature>
<keyword evidence="7" id="KW-0067">ATP-binding</keyword>
<keyword evidence="9" id="KW-1133">Transmembrane helix</keyword>
<feature type="transmembrane region" description="Helical" evidence="9">
    <location>
        <begin position="16"/>
        <end position="37"/>
    </location>
</feature>
<sequence>MKELQERFPVLKNITMLNLSGVLTALAVAIPSLFDYFTEAHEYRWLALGLYFIFAFFLAIRDQALKQSHFPASLYLAIQSILVISLLSFPPHHQYIIILFFILSAEATTLEPNKRGYLWILLYVLITTGALLLLEGPQAALYSLPIYTGGYIFFGAFSASTARAEAARAESQILLEDLTEAHLKLQTFAAQAEELAVSEERNRLARELHDTLGHRLTVAIVQLEGAEQLV</sequence>
<dbReference type="InterPro" id="IPR050482">
    <property type="entry name" value="Sensor_HK_TwoCompSys"/>
</dbReference>
<feature type="transmembrane region" description="Helical" evidence="9">
    <location>
        <begin position="43"/>
        <end position="60"/>
    </location>
</feature>
<feature type="transmembrane region" description="Helical" evidence="9">
    <location>
        <begin position="140"/>
        <end position="159"/>
    </location>
</feature>
<evidence type="ECO:0000256" key="7">
    <source>
        <dbReference type="ARBA" id="ARBA00022840"/>
    </source>
</evidence>
<evidence type="ECO:0000256" key="4">
    <source>
        <dbReference type="ARBA" id="ARBA00022679"/>
    </source>
</evidence>